<feature type="domain" description="Methyltransferase" evidence="1">
    <location>
        <begin position="147"/>
        <end position="285"/>
    </location>
</feature>
<keyword evidence="3" id="KW-1185">Reference proteome</keyword>
<sequence>MDEVKIKDLLLNNDIIKIVMSDSLCNIKKISIRKLVIKQDILYQLEYIENNKAYHKNLEKEKVVEYVKNYLYKFKQILIRTKEKEYILNLKKNSYKLKVNENNNDSKVETHNKEKKYFLNQGDNIPFLKELGIMNEKNEILKKGYNKFRQINKYLEIIDNTISKMLEDNLIKTKINIVDFACGKSYLSFATYYYLEKYRPNLDFSIIGLDLKTDVIKNCTNLAEKLEYGKMVFLNEDIKDFLGEDIDLVFSLHACNNATDYSILKALELDTKAFLAVPCCHNEFYKNIKIADDMNFMKKNPIIFEKFSSLLTDTYRAKFLELCGYDVLIEEFINEEFTPKNLLIKSIKNSKKVDYKKIEKEYLSIKEKINYTPILENIAKKYMKK</sequence>
<gene>
    <name evidence="2" type="ORF">OMES3154_01251</name>
</gene>
<organism evidence="2 3">
    <name type="scientific">Oceanivirga miroungae</name>
    <dbReference type="NCBI Taxonomy" id="1130046"/>
    <lineage>
        <taxon>Bacteria</taxon>
        <taxon>Fusobacteriati</taxon>
        <taxon>Fusobacteriota</taxon>
        <taxon>Fusobacteriia</taxon>
        <taxon>Fusobacteriales</taxon>
        <taxon>Leptotrichiaceae</taxon>
        <taxon>Oceanivirga</taxon>
    </lineage>
</organism>
<accession>A0A6I8M8U8</accession>
<proteinExistence type="predicted"/>
<protein>
    <recommendedName>
        <fullName evidence="1">Methyltransferase domain-containing protein</fullName>
    </recommendedName>
</protein>
<name>A0A6I8M8U8_9FUSO</name>
<dbReference type="GO" id="GO:0005737">
    <property type="term" value="C:cytoplasm"/>
    <property type="evidence" value="ECO:0007669"/>
    <property type="project" value="TreeGrafter"/>
</dbReference>
<dbReference type="SUPFAM" id="SSF53335">
    <property type="entry name" value="S-adenosyl-L-methionine-dependent methyltransferases"/>
    <property type="match status" value="1"/>
</dbReference>
<dbReference type="InterPro" id="IPR029063">
    <property type="entry name" value="SAM-dependent_MTases_sf"/>
</dbReference>
<dbReference type="Proteomes" id="UP000419017">
    <property type="component" value="Unassembled WGS sequence"/>
</dbReference>
<evidence type="ECO:0000313" key="2">
    <source>
        <dbReference type="EMBL" id="VWL85960.1"/>
    </source>
</evidence>
<evidence type="ECO:0000313" key="3">
    <source>
        <dbReference type="Proteomes" id="UP000419017"/>
    </source>
</evidence>
<dbReference type="InterPro" id="IPR025714">
    <property type="entry name" value="Methyltranfer_dom"/>
</dbReference>
<dbReference type="AlphaFoldDB" id="A0A6I8M8U8"/>
<reference evidence="2 3" key="1">
    <citation type="submission" date="2019-10" db="EMBL/GenBank/DDBJ databases">
        <authorList>
            <person name="Blom J."/>
        </authorList>
    </citation>
    <scope>NUCLEOTIDE SEQUENCE [LARGE SCALE GENOMIC DNA]</scope>
    <source>
        <strain evidence="2 3">ES3154-GLU</strain>
    </source>
</reference>
<dbReference type="Gene3D" id="3.40.50.150">
    <property type="entry name" value="Vaccinia Virus protein VP39"/>
    <property type="match status" value="1"/>
</dbReference>
<dbReference type="RefSeq" id="WP_156683910.1">
    <property type="nucleotide sequence ID" value="NZ_CABWIB010000001.1"/>
</dbReference>
<evidence type="ECO:0000259" key="1">
    <source>
        <dbReference type="Pfam" id="PF13679"/>
    </source>
</evidence>
<dbReference type="PANTHER" id="PTHR13369">
    <property type="match status" value="1"/>
</dbReference>
<dbReference type="Pfam" id="PF13679">
    <property type="entry name" value="Methyltransf_32"/>
    <property type="match status" value="1"/>
</dbReference>
<dbReference type="PANTHER" id="PTHR13369:SF3">
    <property type="entry name" value="METHYLTRANSFERASE DOMAIN-CONTAINING PROTEIN"/>
    <property type="match status" value="1"/>
</dbReference>
<dbReference type="EMBL" id="CABWIB010000001">
    <property type="protein sequence ID" value="VWL85960.1"/>
    <property type="molecule type" value="Genomic_DNA"/>
</dbReference>